<dbReference type="PANTHER" id="PTHR34581">
    <property type="entry name" value="PTS SYSTEM N,N'-DIACETYLCHITOBIOSE-SPECIFIC EIIB COMPONENT"/>
    <property type="match status" value="1"/>
</dbReference>
<dbReference type="InterPro" id="IPR051819">
    <property type="entry name" value="PTS_sugar-specific_EIIB"/>
</dbReference>
<evidence type="ECO:0000313" key="10">
    <source>
        <dbReference type="Proteomes" id="UP000195781"/>
    </source>
</evidence>
<keyword evidence="6" id="KW-0418">Kinase</keyword>
<gene>
    <name evidence="9" type="ORF">B5G02_02405</name>
</gene>
<dbReference type="EMBL" id="NFIE01000004">
    <property type="protein sequence ID" value="OUN89351.1"/>
    <property type="molecule type" value="Genomic_DNA"/>
</dbReference>
<dbReference type="GO" id="GO:0008982">
    <property type="term" value="F:protein-N(PI)-phosphohistidine-sugar phosphotransferase activity"/>
    <property type="evidence" value="ECO:0007669"/>
    <property type="project" value="InterPro"/>
</dbReference>
<evidence type="ECO:0000256" key="2">
    <source>
        <dbReference type="ARBA" id="ARBA00022553"/>
    </source>
</evidence>
<keyword evidence="5" id="KW-0598">Phosphotransferase system</keyword>
<name>A0A1Y3XW77_9ACTN</name>
<keyword evidence="1" id="KW-0813">Transport</keyword>
<comment type="caution">
    <text evidence="9">The sequence shown here is derived from an EMBL/GenBank/DDBJ whole genome shotgun (WGS) entry which is preliminary data.</text>
</comment>
<feature type="domain" description="PTS EIIB type-3" evidence="8">
    <location>
        <begin position="1"/>
        <end position="97"/>
    </location>
</feature>
<dbReference type="InterPro" id="IPR013012">
    <property type="entry name" value="PTS_EIIB_3"/>
</dbReference>
<dbReference type="AlphaFoldDB" id="A0A1Y3XW77"/>
<dbReference type="Pfam" id="PF02302">
    <property type="entry name" value="PTS_IIB"/>
    <property type="match status" value="1"/>
</dbReference>
<proteinExistence type="predicted"/>
<evidence type="ECO:0000256" key="4">
    <source>
        <dbReference type="ARBA" id="ARBA00022679"/>
    </source>
</evidence>
<evidence type="ECO:0000256" key="6">
    <source>
        <dbReference type="ARBA" id="ARBA00022777"/>
    </source>
</evidence>
<evidence type="ECO:0000313" key="9">
    <source>
        <dbReference type="EMBL" id="OUN89351.1"/>
    </source>
</evidence>
<evidence type="ECO:0000256" key="5">
    <source>
        <dbReference type="ARBA" id="ARBA00022683"/>
    </source>
</evidence>
<dbReference type="RefSeq" id="WP_094335034.1">
    <property type="nucleotide sequence ID" value="NZ_NFIE01000004.1"/>
</dbReference>
<evidence type="ECO:0000256" key="3">
    <source>
        <dbReference type="ARBA" id="ARBA00022597"/>
    </source>
</evidence>
<keyword evidence="10" id="KW-1185">Reference proteome</keyword>
<dbReference type="Proteomes" id="UP000195781">
    <property type="component" value="Unassembled WGS sequence"/>
</dbReference>
<dbReference type="PROSITE" id="PS51100">
    <property type="entry name" value="PTS_EIIB_TYPE_3"/>
    <property type="match status" value="1"/>
</dbReference>
<keyword evidence="2" id="KW-0597">Phosphoprotein</keyword>
<sequence>MNVLLICSMGASTASMCKKIEEAAAAEGMELETQAVAMAMMNDKLDWADVILVGPQIRFMLDKIRAAAPDKPVDAIDMMAYGMMDGKKVLQQIKGMI</sequence>
<protein>
    <submittedName>
        <fullName evidence="9">PTS sugar transporter subunit IIB</fullName>
    </submittedName>
</protein>
<evidence type="ECO:0000256" key="7">
    <source>
        <dbReference type="PROSITE-ProRule" id="PRU00423"/>
    </source>
</evidence>
<dbReference type="GO" id="GO:0009401">
    <property type="term" value="P:phosphoenolpyruvate-dependent sugar phosphotransferase system"/>
    <property type="evidence" value="ECO:0007669"/>
    <property type="project" value="UniProtKB-KW"/>
</dbReference>
<keyword evidence="4" id="KW-0808">Transferase</keyword>
<dbReference type="GO" id="GO:0016301">
    <property type="term" value="F:kinase activity"/>
    <property type="evidence" value="ECO:0007669"/>
    <property type="project" value="UniProtKB-KW"/>
</dbReference>
<dbReference type="OrthoDB" id="9808134at2"/>
<dbReference type="Gene3D" id="3.40.50.2300">
    <property type="match status" value="1"/>
</dbReference>
<dbReference type="PANTHER" id="PTHR34581:SF2">
    <property type="entry name" value="PTS SYSTEM N,N'-DIACETYLCHITOBIOSE-SPECIFIC EIIB COMPONENT"/>
    <property type="match status" value="1"/>
</dbReference>
<evidence type="ECO:0000259" key="8">
    <source>
        <dbReference type="PROSITE" id="PS51100"/>
    </source>
</evidence>
<reference evidence="10" key="1">
    <citation type="submission" date="2017-04" db="EMBL/GenBank/DDBJ databases">
        <title>Function of individual gut microbiota members based on whole genome sequencing of pure cultures obtained from chicken caecum.</title>
        <authorList>
            <person name="Medvecky M."/>
            <person name="Cejkova D."/>
            <person name="Polansky O."/>
            <person name="Karasova D."/>
            <person name="Kubasova T."/>
            <person name="Cizek A."/>
            <person name="Rychlik I."/>
        </authorList>
    </citation>
    <scope>NUCLEOTIDE SEQUENCE [LARGE SCALE GENOMIC DNA]</scope>
    <source>
        <strain evidence="10">An5</strain>
    </source>
</reference>
<accession>A0A1Y3XW77</accession>
<feature type="modified residue" description="Phosphocysteine; by EIIA" evidence="7">
    <location>
        <position position="7"/>
    </location>
</feature>
<evidence type="ECO:0000256" key="1">
    <source>
        <dbReference type="ARBA" id="ARBA00022448"/>
    </source>
</evidence>
<organism evidence="9 10">
    <name type="scientific">[Collinsella] massiliensis</name>
    <dbReference type="NCBI Taxonomy" id="1232426"/>
    <lineage>
        <taxon>Bacteria</taxon>
        <taxon>Bacillati</taxon>
        <taxon>Actinomycetota</taxon>
        <taxon>Coriobacteriia</taxon>
        <taxon>Coriobacteriales</taxon>
        <taxon>Coriobacteriaceae</taxon>
        <taxon>Enorma</taxon>
    </lineage>
</organism>
<keyword evidence="3 9" id="KW-0762">Sugar transport</keyword>
<dbReference type="InterPro" id="IPR003501">
    <property type="entry name" value="PTS_EIIB_2/3"/>
</dbReference>
<dbReference type="SUPFAM" id="SSF52794">
    <property type="entry name" value="PTS system IIB component-like"/>
    <property type="match status" value="1"/>
</dbReference>
<dbReference type="InterPro" id="IPR036095">
    <property type="entry name" value="PTS_EIIB-like_sf"/>
</dbReference>